<evidence type="ECO:0000259" key="7">
    <source>
        <dbReference type="Pfam" id="PF08340"/>
    </source>
</evidence>
<dbReference type="InterPro" id="IPR013551">
    <property type="entry name" value="YicC-like_C"/>
</dbReference>
<dbReference type="Proteomes" id="UP000031623">
    <property type="component" value="Chromosome"/>
</dbReference>
<protein>
    <recommendedName>
        <fullName evidence="10">YicC family protein</fullName>
    </recommendedName>
</protein>
<evidence type="ECO:0000313" key="8">
    <source>
        <dbReference type="EMBL" id="BAP57709.1"/>
    </source>
</evidence>
<evidence type="ECO:0000259" key="6">
    <source>
        <dbReference type="Pfam" id="PF03755"/>
    </source>
</evidence>
<evidence type="ECO:0000256" key="3">
    <source>
        <dbReference type="ARBA" id="ARBA00022759"/>
    </source>
</evidence>
<dbReference type="NCBIfam" id="TIGR00255">
    <property type="entry name" value="YicC/YloC family endoribonuclease"/>
    <property type="match status" value="1"/>
</dbReference>
<keyword evidence="2" id="KW-0540">Nuclease</keyword>
<name>A0A090AJP8_9GAMM</name>
<comment type="cofactor">
    <cofactor evidence="1">
        <name>a divalent metal cation</name>
        <dbReference type="ChEBI" id="CHEBI:60240"/>
    </cofactor>
</comment>
<dbReference type="PANTHER" id="PTHR30636">
    <property type="entry name" value="UPF0701 PROTEIN YICC"/>
    <property type="match status" value="1"/>
</dbReference>
<keyword evidence="3" id="KW-0255">Endonuclease</keyword>
<gene>
    <name evidence="8" type="ORF">THII_3412</name>
</gene>
<keyword evidence="4" id="KW-0378">Hydrolase</keyword>
<accession>A0A090AJP8</accession>
<dbReference type="STRING" id="40754.THII_3412"/>
<dbReference type="OrthoDB" id="9771229at2"/>
<evidence type="ECO:0000256" key="5">
    <source>
        <dbReference type="ARBA" id="ARBA00035648"/>
    </source>
</evidence>
<evidence type="ECO:0000256" key="4">
    <source>
        <dbReference type="ARBA" id="ARBA00022801"/>
    </source>
</evidence>
<proteinExistence type="inferred from homology"/>
<evidence type="ECO:0000256" key="1">
    <source>
        <dbReference type="ARBA" id="ARBA00001968"/>
    </source>
</evidence>
<dbReference type="EMBL" id="AP014633">
    <property type="protein sequence ID" value="BAP57709.1"/>
    <property type="molecule type" value="Genomic_DNA"/>
</dbReference>
<comment type="similarity">
    <text evidence="5">Belongs to the YicC/YloC family.</text>
</comment>
<dbReference type="InterPro" id="IPR005229">
    <property type="entry name" value="YicC/YloC-like"/>
</dbReference>
<dbReference type="KEGG" id="tig:THII_3412"/>
<reference evidence="8 9" key="1">
    <citation type="journal article" date="2014" name="ISME J.">
        <title>Ecophysiology of Thioploca ingrica as revealed by the complete genome sequence supplemented with proteomic evidence.</title>
        <authorList>
            <person name="Kojima H."/>
            <person name="Ogura Y."/>
            <person name="Yamamoto N."/>
            <person name="Togashi T."/>
            <person name="Mori H."/>
            <person name="Watanabe T."/>
            <person name="Nemoto F."/>
            <person name="Kurokawa K."/>
            <person name="Hayashi T."/>
            <person name="Fukui M."/>
        </authorList>
    </citation>
    <scope>NUCLEOTIDE SEQUENCE [LARGE SCALE GENOMIC DNA]</scope>
</reference>
<feature type="domain" description="Endoribonuclease YicC-like C-terminal" evidence="7">
    <location>
        <begin position="172"/>
        <end position="287"/>
    </location>
</feature>
<dbReference type="HOGENOM" id="CLU_076609_0_0_6"/>
<feature type="domain" description="Endoribonuclease YicC-like N-terminal" evidence="6">
    <location>
        <begin position="2"/>
        <end position="154"/>
    </location>
</feature>
<dbReference type="GO" id="GO:0016787">
    <property type="term" value="F:hydrolase activity"/>
    <property type="evidence" value="ECO:0007669"/>
    <property type="project" value="UniProtKB-KW"/>
</dbReference>
<keyword evidence="9" id="KW-1185">Reference proteome</keyword>
<dbReference type="InterPro" id="IPR013527">
    <property type="entry name" value="YicC-like_N"/>
</dbReference>
<dbReference type="Pfam" id="PF08340">
    <property type="entry name" value="YicC-like_C"/>
    <property type="match status" value="1"/>
</dbReference>
<evidence type="ECO:0000256" key="2">
    <source>
        <dbReference type="ARBA" id="ARBA00022722"/>
    </source>
</evidence>
<dbReference type="GO" id="GO:0004521">
    <property type="term" value="F:RNA endonuclease activity"/>
    <property type="evidence" value="ECO:0007669"/>
    <property type="project" value="InterPro"/>
</dbReference>
<dbReference type="Pfam" id="PF03755">
    <property type="entry name" value="YicC-like_N"/>
    <property type="match status" value="1"/>
</dbReference>
<organism evidence="8 9">
    <name type="scientific">Thioploca ingrica</name>
    <dbReference type="NCBI Taxonomy" id="40754"/>
    <lineage>
        <taxon>Bacteria</taxon>
        <taxon>Pseudomonadati</taxon>
        <taxon>Pseudomonadota</taxon>
        <taxon>Gammaproteobacteria</taxon>
        <taxon>Thiotrichales</taxon>
        <taxon>Thiotrichaceae</taxon>
        <taxon>Thioploca</taxon>
    </lineage>
</organism>
<sequence>MIRSMTAFAREERQETWGQICWELRSVNHRYLDVCVRLPEDVRRLEATIRERIQQQLKRGKVDCTLYFQANTSYLQQWQLNTTLVQQLWNTIQEINTLTATHTTLNALDILRWPGVLETNSVDIEKVSEAILHHFEIALTQLIGHREREGTQLAALIAQRCNAIAEEVVQIRNELPLILQTQRERLQTRLTELIELDGERLEQEIVILAQKMDVAEELERIEAHLIEIRQALAQDQSVGRRLDFLAQELHREANTLSSKSNHIYTSRHALELKVLIEQMREQTQNIE</sequence>
<evidence type="ECO:0000313" key="9">
    <source>
        <dbReference type="Proteomes" id="UP000031623"/>
    </source>
</evidence>
<dbReference type="PANTHER" id="PTHR30636:SF3">
    <property type="entry name" value="UPF0701 PROTEIN YICC"/>
    <property type="match status" value="1"/>
</dbReference>
<dbReference type="AlphaFoldDB" id="A0A090AJP8"/>
<evidence type="ECO:0008006" key="10">
    <source>
        <dbReference type="Google" id="ProtNLM"/>
    </source>
</evidence>